<dbReference type="InterPro" id="IPR011747">
    <property type="entry name" value="CHP02241"/>
</dbReference>
<comment type="caution">
    <text evidence="1">The sequence shown here is derived from an EMBL/GenBank/DDBJ whole genome shotgun (WGS) entry which is preliminary data.</text>
</comment>
<evidence type="ECO:0000313" key="2">
    <source>
        <dbReference type="Proteomes" id="UP001548189"/>
    </source>
</evidence>
<proteinExistence type="predicted"/>
<protein>
    <submittedName>
        <fullName evidence="1">Phage tail protein</fullName>
    </submittedName>
</protein>
<dbReference type="Pfam" id="PF06841">
    <property type="entry name" value="Phage_T4_gp19"/>
    <property type="match status" value="1"/>
</dbReference>
<evidence type="ECO:0000313" key="1">
    <source>
        <dbReference type="EMBL" id="MET1254242.1"/>
    </source>
</evidence>
<organism evidence="1 2">
    <name type="scientific">Aliikangiella maris</name>
    <dbReference type="NCBI Taxonomy" id="3162458"/>
    <lineage>
        <taxon>Bacteria</taxon>
        <taxon>Pseudomonadati</taxon>
        <taxon>Pseudomonadota</taxon>
        <taxon>Gammaproteobacteria</taxon>
        <taxon>Oceanospirillales</taxon>
        <taxon>Pleioneaceae</taxon>
        <taxon>Aliikangiella</taxon>
    </lineage>
</organism>
<sequence>MKTTAPLPVFRFKIDFFVATAKGSNKGQNKPVCSGAFSECSGIEATMEPKAIKVGGMNQGEIQLAGRTNYSTVILKRGISLTRDMWNWFNLVSGGAYAYRLDAEIMLMNFADQDGEYALKWQLKNCLPTKFKTADLNATSTQIGVEELHLVHEGLSHE</sequence>
<dbReference type="InterPro" id="IPR010667">
    <property type="entry name" value="Phage_T4_Gp19"/>
</dbReference>
<name>A0ABV2BRN9_9GAMM</name>
<keyword evidence="2" id="KW-1185">Reference proteome</keyword>
<accession>A0ABV2BRN9</accession>
<dbReference type="PANTHER" id="PTHR38009:SF1">
    <property type="entry name" value="CONSERVED HYPOTHETICAL PHAGE TAIL PROTEIN"/>
    <property type="match status" value="1"/>
</dbReference>
<gene>
    <name evidence="1" type="ORF">ABVT43_03780</name>
</gene>
<dbReference type="PANTHER" id="PTHR38009">
    <property type="entry name" value="CONSERVED HYPOTHETICAL PHAGE TAIL PROTEIN"/>
    <property type="match status" value="1"/>
</dbReference>
<dbReference type="EMBL" id="JBEVCJ010000003">
    <property type="protein sequence ID" value="MET1254242.1"/>
    <property type="molecule type" value="Genomic_DNA"/>
</dbReference>
<reference evidence="1 2" key="1">
    <citation type="submission" date="2024-06" db="EMBL/GenBank/DDBJ databases">
        <authorList>
            <person name="Li F."/>
        </authorList>
    </citation>
    <scope>NUCLEOTIDE SEQUENCE [LARGE SCALE GENOMIC DNA]</scope>
    <source>
        <strain evidence="1 2">GXAS 311</strain>
    </source>
</reference>
<dbReference type="NCBIfam" id="TIGR02241">
    <property type="entry name" value="conserved hypothetical phage tail region protein"/>
    <property type="match status" value="1"/>
</dbReference>
<dbReference type="Proteomes" id="UP001548189">
    <property type="component" value="Unassembled WGS sequence"/>
</dbReference>